<protein>
    <submittedName>
        <fullName evidence="1 3">Uncharacterized protein</fullName>
    </submittedName>
</protein>
<gene>
    <name evidence="1" type="ORF">ACOC_LOCUS10621</name>
</gene>
<dbReference type="STRING" id="334426.A0A0R3PWQ9"/>
<dbReference type="Proteomes" id="UP000267027">
    <property type="component" value="Unassembled WGS sequence"/>
</dbReference>
<evidence type="ECO:0000313" key="3">
    <source>
        <dbReference type="WBParaSite" id="ACOC_0001062001-mRNA-1"/>
    </source>
</evidence>
<dbReference type="OrthoDB" id="10417774at2759"/>
<dbReference type="OMA" id="PPLCFII"/>
<dbReference type="WBParaSite" id="ACOC_0001062001-mRNA-1">
    <property type="protein sequence ID" value="ACOC_0001062001-mRNA-1"/>
    <property type="gene ID" value="ACOC_0001062001"/>
</dbReference>
<name>A0A0R3PWQ9_ANGCS</name>
<proteinExistence type="predicted"/>
<dbReference type="EMBL" id="UYYA01004510">
    <property type="protein sequence ID" value="VDM62206.1"/>
    <property type="molecule type" value="Genomic_DNA"/>
</dbReference>
<dbReference type="AlphaFoldDB" id="A0A0R3PWQ9"/>
<keyword evidence="2" id="KW-1185">Reference proteome</keyword>
<accession>A0A0R3PWQ9</accession>
<evidence type="ECO:0000313" key="1">
    <source>
        <dbReference type="EMBL" id="VDM62206.1"/>
    </source>
</evidence>
<reference evidence="3" key="1">
    <citation type="submission" date="2017-02" db="UniProtKB">
        <authorList>
            <consortium name="WormBaseParasite"/>
        </authorList>
    </citation>
    <scope>IDENTIFICATION</scope>
</reference>
<sequence length="133" mass="15417">MSTDYRRSLSGLAQFILPALIDSSSMTDVRGTSDHEGLLEGAHRQIMRAAVGLKEMAERAHEAGRRRVEKFQREPPLCFIIMNRAYHKYGLKRITHNRSRHVVKLMARVFNNSEYLVYIKGRTTLQLQKVFNK</sequence>
<organism evidence="3">
    <name type="scientific">Angiostrongylus costaricensis</name>
    <name type="common">Nematode worm</name>
    <dbReference type="NCBI Taxonomy" id="334426"/>
    <lineage>
        <taxon>Eukaryota</taxon>
        <taxon>Metazoa</taxon>
        <taxon>Ecdysozoa</taxon>
        <taxon>Nematoda</taxon>
        <taxon>Chromadorea</taxon>
        <taxon>Rhabditida</taxon>
        <taxon>Rhabditina</taxon>
        <taxon>Rhabditomorpha</taxon>
        <taxon>Strongyloidea</taxon>
        <taxon>Metastrongylidae</taxon>
        <taxon>Angiostrongylus</taxon>
    </lineage>
</organism>
<reference evidence="1 2" key="2">
    <citation type="submission" date="2018-11" db="EMBL/GenBank/DDBJ databases">
        <authorList>
            <consortium name="Pathogen Informatics"/>
        </authorList>
    </citation>
    <scope>NUCLEOTIDE SEQUENCE [LARGE SCALE GENOMIC DNA]</scope>
    <source>
        <strain evidence="1 2">Costa Rica</strain>
    </source>
</reference>
<evidence type="ECO:0000313" key="2">
    <source>
        <dbReference type="Proteomes" id="UP000267027"/>
    </source>
</evidence>